<keyword evidence="2" id="KW-0812">Transmembrane</keyword>
<feature type="domain" description="Peptidase S1" evidence="4">
    <location>
        <begin position="261"/>
        <end position="456"/>
    </location>
</feature>
<dbReference type="GO" id="GO:0006508">
    <property type="term" value="P:proteolysis"/>
    <property type="evidence" value="ECO:0007669"/>
    <property type="project" value="InterPro"/>
</dbReference>
<evidence type="ECO:0000256" key="2">
    <source>
        <dbReference type="SAM" id="Phobius"/>
    </source>
</evidence>
<keyword evidence="2" id="KW-1133">Transmembrane helix</keyword>
<feature type="compositionally biased region" description="Low complexity" evidence="1">
    <location>
        <begin position="110"/>
        <end position="123"/>
    </location>
</feature>
<keyword evidence="3" id="KW-0732">Signal</keyword>
<feature type="compositionally biased region" description="Low complexity" evidence="1">
    <location>
        <begin position="590"/>
        <end position="600"/>
    </location>
</feature>
<keyword evidence="2" id="KW-0472">Membrane</keyword>
<dbReference type="SUPFAM" id="SSF50494">
    <property type="entry name" value="Trypsin-like serine proteases"/>
    <property type="match status" value="1"/>
</dbReference>
<dbReference type="EMBL" id="CP159279">
    <property type="protein sequence ID" value="XCH13197.1"/>
    <property type="molecule type" value="Genomic_DNA"/>
</dbReference>
<feature type="compositionally biased region" description="Gly residues" evidence="1">
    <location>
        <begin position="573"/>
        <end position="584"/>
    </location>
</feature>
<feature type="compositionally biased region" description="Polar residues" evidence="1">
    <location>
        <begin position="545"/>
        <end position="558"/>
    </location>
</feature>
<dbReference type="InterPro" id="IPR009003">
    <property type="entry name" value="Peptidase_S1_PA"/>
</dbReference>
<feature type="chain" id="PRO_5043425905" evidence="3">
    <location>
        <begin position="34"/>
        <end position="675"/>
    </location>
</feature>
<dbReference type="AlphaFoldDB" id="A0AAU8EWM8"/>
<dbReference type="InterPro" id="IPR001254">
    <property type="entry name" value="Trypsin_dom"/>
</dbReference>
<dbReference type="PANTHER" id="PTHR48148:SF3">
    <property type="entry name" value="KERATINOCYTE PROLINE-RICH PROTEIN"/>
    <property type="match status" value="1"/>
</dbReference>
<name>A0AAU8EWM8_9MICC</name>
<evidence type="ECO:0000259" key="4">
    <source>
        <dbReference type="Pfam" id="PF00089"/>
    </source>
</evidence>
<evidence type="ECO:0000256" key="3">
    <source>
        <dbReference type="SAM" id="SignalP"/>
    </source>
</evidence>
<feature type="region of interest" description="Disordered" evidence="1">
    <location>
        <begin position="87"/>
        <end position="123"/>
    </location>
</feature>
<protein>
    <submittedName>
        <fullName evidence="5">S1 family peptidase</fullName>
    </submittedName>
</protein>
<feature type="region of interest" description="Disordered" evidence="1">
    <location>
        <begin position="545"/>
        <end position="603"/>
    </location>
</feature>
<dbReference type="Pfam" id="PF00089">
    <property type="entry name" value="Trypsin"/>
    <property type="match status" value="1"/>
</dbReference>
<evidence type="ECO:0000256" key="1">
    <source>
        <dbReference type="SAM" id="MobiDB-lite"/>
    </source>
</evidence>
<gene>
    <name evidence="5" type="ORF">ABRP34_09535</name>
</gene>
<sequence>MIPPASGRALRRALALAAAVALGAPLAPAPAYAALETTTTAEADGAVAPPAVPSPAPDPAAGASGAGLAEAVARDLGMTLEEFNAAGEQGKRAAAESAVPETPAAPAPAAPEQGTGDAAAGQTGNDLRAASVEQLYRAYLREVGPAGLQAVAEADGRFIIRTGGMNEPQAEPQPATAADGTQENGAGPTPNPTPAPASADAGSGGRLSPSEFVEQYANVVLQTGEPPAPEEDFFGGQGYRIDGGVVCSAGFSAFSADGKPVVLTAGHCADDGAARLAEVTLPAGDPAGGFTAENAVTGELGTFGFSQFGGPGNSRVADPENPGTPGNDIAVIDSIRADLDPLPATTTWEDATSLGTGSVKIVGMTSPFVGQAVCRSGRTAGWSCGTVDEVGIYIVGGGSGDPADLRSFSGFLSTSVQSSGGDSGGPWISGNYAVGTHSAGNSSDSTENFAVAATLENSMSVLQGVQLRLFLNRPVLAGSLPAGPIAPGQRITGRLATDPATDVPAGTQVRVTFPGSEPFGVDVDATGNWTFSAPGSGTGFTAQTMNGFSRSEPSTFSTVPRPAVPKPAVPAPGGSGTGTPGAGGPPAASPPSSAQGAGPVVLTPAPEPSVVAALPAAGPSAAAGPDGAAFPDQDAAPLRLADTGVAGLATAVAGAGVALLLGVLLLLVVRRRGRR</sequence>
<dbReference type="Gene3D" id="2.40.10.10">
    <property type="entry name" value="Trypsin-like serine proteases"/>
    <property type="match status" value="2"/>
</dbReference>
<feature type="compositionally biased region" description="Low complexity" evidence="1">
    <location>
        <begin position="167"/>
        <end position="188"/>
    </location>
</feature>
<feature type="region of interest" description="Disordered" evidence="1">
    <location>
        <begin position="164"/>
        <end position="208"/>
    </location>
</feature>
<organism evidence="5">
    <name type="scientific">Arthrobacter sp. K5</name>
    <dbReference type="NCBI Taxonomy" id="2839623"/>
    <lineage>
        <taxon>Bacteria</taxon>
        <taxon>Bacillati</taxon>
        <taxon>Actinomycetota</taxon>
        <taxon>Actinomycetes</taxon>
        <taxon>Micrococcales</taxon>
        <taxon>Micrococcaceae</taxon>
        <taxon>Arthrobacter</taxon>
    </lineage>
</organism>
<dbReference type="PANTHER" id="PTHR48148">
    <property type="entry name" value="KERATINOCYTE PROLINE-RICH PROTEIN"/>
    <property type="match status" value="1"/>
</dbReference>
<dbReference type="InterPro" id="IPR043504">
    <property type="entry name" value="Peptidase_S1_PA_chymotrypsin"/>
</dbReference>
<evidence type="ECO:0000313" key="5">
    <source>
        <dbReference type="EMBL" id="XCH13197.1"/>
    </source>
</evidence>
<feature type="region of interest" description="Disordered" evidence="1">
    <location>
        <begin position="45"/>
        <end position="66"/>
    </location>
</feature>
<feature type="transmembrane region" description="Helical" evidence="2">
    <location>
        <begin position="645"/>
        <end position="669"/>
    </location>
</feature>
<feature type="signal peptide" evidence="3">
    <location>
        <begin position="1"/>
        <end position="33"/>
    </location>
</feature>
<dbReference type="RefSeq" id="WP_353713046.1">
    <property type="nucleotide sequence ID" value="NZ_CP159279.1"/>
</dbReference>
<dbReference type="GO" id="GO:0004252">
    <property type="term" value="F:serine-type endopeptidase activity"/>
    <property type="evidence" value="ECO:0007669"/>
    <property type="project" value="InterPro"/>
</dbReference>
<reference evidence="5" key="1">
    <citation type="submission" date="2024-06" db="EMBL/GenBank/DDBJ databases">
        <title>Biodegradation of dimethachlon by Arthrobacter sp. K5: mechanistic insights and ecological implications.</title>
        <authorList>
            <person name="Hu S."/>
            <person name="Lu P."/>
        </authorList>
    </citation>
    <scope>NUCLEOTIDE SEQUENCE</scope>
    <source>
        <strain evidence="5">K5</strain>
    </source>
</reference>
<proteinExistence type="predicted"/>
<dbReference type="CDD" id="cd21112">
    <property type="entry name" value="alphaLP-like"/>
    <property type="match status" value="1"/>
</dbReference>
<accession>A0AAU8EWM8</accession>